<feature type="compositionally biased region" description="Acidic residues" evidence="16">
    <location>
        <begin position="616"/>
        <end position="626"/>
    </location>
</feature>
<evidence type="ECO:0000256" key="5">
    <source>
        <dbReference type="ARBA" id="ARBA00022664"/>
    </source>
</evidence>
<dbReference type="EMBL" id="NKUJ01000013">
    <property type="protein sequence ID" value="RMJ18947.1"/>
    <property type="molecule type" value="Genomic_DNA"/>
</dbReference>
<proteinExistence type="inferred from homology"/>
<dbReference type="Proteomes" id="UP000277212">
    <property type="component" value="Unassembled WGS sequence"/>
</dbReference>
<comment type="catalytic activity">
    <reaction evidence="9">
        <text>a uridine in tRNA = a pseudouridine in tRNA</text>
        <dbReference type="Rhea" id="RHEA:54572"/>
        <dbReference type="Rhea" id="RHEA-COMP:13339"/>
        <dbReference type="Rhea" id="RHEA-COMP:13934"/>
        <dbReference type="ChEBI" id="CHEBI:65314"/>
        <dbReference type="ChEBI" id="CHEBI:65315"/>
    </reaction>
</comment>
<evidence type="ECO:0000313" key="19">
    <source>
        <dbReference type="Proteomes" id="UP000277212"/>
    </source>
</evidence>
<evidence type="ECO:0000256" key="1">
    <source>
        <dbReference type="ARBA" id="ARBA00001166"/>
    </source>
</evidence>
<evidence type="ECO:0000256" key="2">
    <source>
        <dbReference type="ARBA" id="ARBA00001832"/>
    </source>
</evidence>
<dbReference type="Gene3D" id="3.30.70.580">
    <property type="entry name" value="Pseudouridine synthase I, catalytic domain, N-terminal subdomain"/>
    <property type="match status" value="1"/>
</dbReference>
<feature type="region of interest" description="Disordered" evidence="16">
    <location>
        <begin position="306"/>
        <end position="378"/>
    </location>
</feature>
<dbReference type="STRING" id="2010991.A0A3M2SN09"/>
<dbReference type="GO" id="GO:0003723">
    <property type="term" value="F:RNA binding"/>
    <property type="evidence" value="ECO:0007669"/>
    <property type="project" value="InterPro"/>
</dbReference>
<evidence type="ECO:0000256" key="16">
    <source>
        <dbReference type="SAM" id="MobiDB-lite"/>
    </source>
</evidence>
<dbReference type="SUPFAM" id="SSF55120">
    <property type="entry name" value="Pseudouridine synthase"/>
    <property type="match status" value="1"/>
</dbReference>
<evidence type="ECO:0000256" key="10">
    <source>
        <dbReference type="ARBA" id="ARBA00053072"/>
    </source>
</evidence>
<dbReference type="InterPro" id="IPR001406">
    <property type="entry name" value="PsdUridine_synth_TruA"/>
</dbReference>
<feature type="active site" description="Nucleophile" evidence="14">
    <location>
        <position position="173"/>
    </location>
</feature>
<evidence type="ECO:0000256" key="6">
    <source>
        <dbReference type="ARBA" id="ARBA00022694"/>
    </source>
</evidence>
<dbReference type="InterPro" id="IPR020094">
    <property type="entry name" value="TruA/RsuA/RluB/E/F_N"/>
</dbReference>
<dbReference type="NCBIfam" id="TIGR00071">
    <property type="entry name" value="hisT_truA"/>
    <property type="match status" value="1"/>
</dbReference>
<evidence type="ECO:0000256" key="7">
    <source>
        <dbReference type="ARBA" id="ARBA00023235"/>
    </source>
</evidence>
<dbReference type="InterPro" id="IPR041708">
    <property type="entry name" value="PUS1/PUS2-like"/>
</dbReference>
<feature type="compositionally biased region" description="Polar residues" evidence="16">
    <location>
        <begin position="27"/>
        <end position="36"/>
    </location>
</feature>
<feature type="region of interest" description="Disordered" evidence="16">
    <location>
        <begin position="599"/>
        <end position="626"/>
    </location>
</feature>
<feature type="compositionally biased region" description="Basic and acidic residues" evidence="16">
    <location>
        <begin position="599"/>
        <end position="615"/>
    </location>
</feature>
<dbReference type="PANTHER" id="PTHR11142:SF4">
    <property type="entry name" value="PSEUDOURIDYLATE SYNTHASE 1 HOMOLOG"/>
    <property type="match status" value="1"/>
</dbReference>
<dbReference type="GO" id="GO:0031120">
    <property type="term" value="P:snRNA pseudouridine synthesis"/>
    <property type="evidence" value="ECO:0007669"/>
    <property type="project" value="UniProtKB-ARBA"/>
</dbReference>
<evidence type="ECO:0000256" key="9">
    <source>
        <dbReference type="ARBA" id="ARBA00036943"/>
    </source>
</evidence>
<evidence type="ECO:0000256" key="11">
    <source>
        <dbReference type="ARBA" id="ARBA00073968"/>
    </source>
</evidence>
<dbReference type="FunFam" id="3.30.70.660:FF:000002">
    <property type="entry name" value="tRNA pseudouridine synthase"/>
    <property type="match status" value="1"/>
</dbReference>
<dbReference type="InterPro" id="IPR020095">
    <property type="entry name" value="PsdUridine_synth_TruA_C"/>
</dbReference>
<protein>
    <recommendedName>
        <fullName evidence="11">tRNA pseudouridine synthase 1</fullName>
    </recommendedName>
    <alternativeName>
        <fullName evidence="12">tRNA pseudouridylate synthase 1</fullName>
    </alternativeName>
    <alternativeName>
        <fullName evidence="13">tRNA-uridine isomerase 1</fullName>
    </alternativeName>
</protein>
<dbReference type="AlphaFoldDB" id="A0A3M2SN09"/>
<keyword evidence="8" id="KW-0539">Nucleus</keyword>
<keyword evidence="7" id="KW-0413">Isomerase</keyword>
<feature type="domain" description="Pseudouridine synthase I TruA alpha/beta" evidence="17">
    <location>
        <begin position="416"/>
        <end position="522"/>
    </location>
</feature>
<dbReference type="Gene3D" id="3.30.70.660">
    <property type="entry name" value="Pseudouridine synthase I, catalytic domain, C-terminal subdomain"/>
    <property type="match status" value="1"/>
</dbReference>
<organism evidence="18 19">
    <name type="scientific">Fusarium kuroshium</name>
    <dbReference type="NCBI Taxonomy" id="2010991"/>
    <lineage>
        <taxon>Eukaryota</taxon>
        <taxon>Fungi</taxon>
        <taxon>Dikarya</taxon>
        <taxon>Ascomycota</taxon>
        <taxon>Pezizomycotina</taxon>
        <taxon>Sordariomycetes</taxon>
        <taxon>Hypocreomycetidae</taxon>
        <taxon>Hypocreales</taxon>
        <taxon>Nectriaceae</taxon>
        <taxon>Fusarium</taxon>
        <taxon>Fusarium solani species complex</taxon>
    </lineage>
</organism>
<dbReference type="GO" id="GO:0006397">
    <property type="term" value="P:mRNA processing"/>
    <property type="evidence" value="ECO:0007669"/>
    <property type="project" value="UniProtKB-KW"/>
</dbReference>
<dbReference type="InterPro" id="IPR020097">
    <property type="entry name" value="PsdUridine_synth_TruA_a/b_dom"/>
</dbReference>
<feature type="region of interest" description="Disordered" evidence="16">
    <location>
        <begin position="1"/>
        <end position="112"/>
    </location>
</feature>
<evidence type="ECO:0000256" key="15">
    <source>
        <dbReference type="PIRSR" id="PIRSR641708-2"/>
    </source>
</evidence>
<feature type="compositionally biased region" description="Basic and acidic residues" evidence="16">
    <location>
        <begin position="101"/>
        <end position="111"/>
    </location>
</feature>
<feature type="binding site" evidence="15">
    <location>
        <position position="229"/>
    </location>
    <ligand>
        <name>substrate</name>
    </ligand>
</feature>
<evidence type="ECO:0000256" key="13">
    <source>
        <dbReference type="ARBA" id="ARBA00080858"/>
    </source>
</evidence>
<evidence type="ECO:0000256" key="12">
    <source>
        <dbReference type="ARBA" id="ARBA00079072"/>
    </source>
</evidence>
<evidence type="ECO:0000313" key="18">
    <source>
        <dbReference type="EMBL" id="RMJ18947.1"/>
    </source>
</evidence>
<feature type="compositionally biased region" description="Basic and acidic residues" evidence="16">
    <location>
        <begin position="53"/>
        <end position="78"/>
    </location>
</feature>
<keyword evidence="6" id="KW-0819">tRNA processing</keyword>
<comment type="catalytic activity">
    <reaction evidence="2">
        <text>uridine in snRNA = pseudouridine in snRNA</text>
        <dbReference type="Rhea" id="RHEA:51124"/>
        <dbReference type="Rhea" id="RHEA-COMP:12891"/>
        <dbReference type="Rhea" id="RHEA-COMP:12892"/>
        <dbReference type="ChEBI" id="CHEBI:65314"/>
        <dbReference type="ChEBI" id="CHEBI:65315"/>
    </reaction>
</comment>
<evidence type="ECO:0000256" key="14">
    <source>
        <dbReference type="PIRSR" id="PIRSR641708-1"/>
    </source>
</evidence>
<sequence>MAADNEAPVASSASESKPAQGSGDPNAPSNNGQSRQDGNRRNPRHDHRRPGKGRAEKGRGEFGRQKGDKRKKNDEYKEYKRRKLNKQGDSADGESSNNPFSKEEIAAEERRPKRKVAVMIGYAGTGYKGMQVNGNEKTIEADLFKAFVAASAISKANADDPKKSSLVRCARTDKGVHAAGNVISLKLIIEDEDIVDKINAELPEQIRIWGIQRTNNAFSCYQTCDSRWYEYLMPSYCLLPPHPETFLGRKLTEFAKEHGVEDELATSMEDVKDFWSEVEEKEIKPILARLDPETKAAVMARMHVAEEAEPEADKEPAETEEGAAAEEKPVSEEKPATETPAAETATETTAETTAETTEAATDPDAMQTDSILESHKPKNRELGPVDFALRDIKAAYVAAKRRYRISTGRLERLQEALNKYNGTRNFHNYTVQKSFFDASAKRHIKSFVVNPKPIIINNTEWLSLKVHGQSFMMHQIRKMVGLASLIVRCGTPLKRMDESYQNQKMAIPKAPGLGLLLERPVFHNYNRKATESLGREAIDFGNYEEKIQEFKDKQIYTRIFSVEEKENSFHMFFNQIDQFKTNHFLWLTAGGMKAAEIARDTTGEKVQQDVDKQLGDEDEDPEGGEG</sequence>
<evidence type="ECO:0000256" key="4">
    <source>
        <dbReference type="ARBA" id="ARBA00009375"/>
    </source>
</evidence>
<dbReference type="GO" id="GO:0005634">
    <property type="term" value="C:nucleus"/>
    <property type="evidence" value="ECO:0007669"/>
    <property type="project" value="UniProtKB-SubCell"/>
</dbReference>
<dbReference type="GO" id="GO:0009982">
    <property type="term" value="F:pseudouridine synthase activity"/>
    <property type="evidence" value="ECO:0007669"/>
    <property type="project" value="InterPro"/>
</dbReference>
<feature type="compositionally biased region" description="Low complexity" evidence="16">
    <location>
        <begin position="337"/>
        <end position="360"/>
    </location>
</feature>
<comment type="catalytic activity">
    <reaction evidence="1">
        <text>a uridine in mRNA = a pseudouridine in mRNA</text>
        <dbReference type="Rhea" id="RHEA:56644"/>
        <dbReference type="Rhea" id="RHEA-COMP:14658"/>
        <dbReference type="Rhea" id="RHEA-COMP:14659"/>
        <dbReference type="ChEBI" id="CHEBI:65314"/>
        <dbReference type="ChEBI" id="CHEBI:65315"/>
    </reaction>
</comment>
<dbReference type="Pfam" id="PF01416">
    <property type="entry name" value="PseudoU_synth_1"/>
    <property type="match status" value="1"/>
</dbReference>
<evidence type="ECO:0000256" key="8">
    <source>
        <dbReference type="ARBA" id="ARBA00023242"/>
    </source>
</evidence>
<comment type="similarity">
    <text evidence="4">Belongs to the tRNA pseudouridine synthase TruA family.</text>
</comment>
<feature type="compositionally biased region" description="Basic residues" evidence="16">
    <location>
        <begin position="41"/>
        <end position="52"/>
    </location>
</feature>
<keyword evidence="19" id="KW-1185">Reference proteome</keyword>
<gene>
    <name evidence="18" type="ORF">CDV36_001400</name>
</gene>
<evidence type="ECO:0000259" key="17">
    <source>
        <dbReference type="Pfam" id="PF01416"/>
    </source>
</evidence>
<feature type="compositionally biased region" description="Basic and acidic residues" evidence="16">
    <location>
        <begin position="306"/>
        <end position="317"/>
    </location>
</feature>
<dbReference type="OrthoDB" id="10256309at2759"/>
<dbReference type="PANTHER" id="PTHR11142">
    <property type="entry name" value="PSEUDOURIDYLATE SYNTHASE"/>
    <property type="match status" value="1"/>
</dbReference>
<dbReference type="GO" id="GO:0031119">
    <property type="term" value="P:tRNA pseudouridine synthesis"/>
    <property type="evidence" value="ECO:0007669"/>
    <property type="project" value="InterPro"/>
</dbReference>
<comment type="subcellular location">
    <subcellularLocation>
        <location evidence="3">Nucleus</location>
    </subcellularLocation>
</comment>
<dbReference type="InterPro" id="IPR020103">
    <property type="entry name" value="PsdUridine_synth_cat_dom_sf"/>
</dbReference>
<keyword evidence="5" id="KW-0507">mRNA processing</keyword>
<name>A0A3M2SN09_9HYPO</name>
<dbReference type="FunFam" id="3.30.70.580:FF:000002">
    <property type="entry name" value="tRNA pseudouridine synthase"/>
    <property type="match status" value="1"/>
</dbReference>
<dbReference type="CDD" id="cd02568">
    <property type="entry name" value="PseudoU_synth_PUS1_PUS2"/>
    <property type="match status" value="1"/>
</dbReference>
<comment type="caution">
    <text evidence="18">The sequence shown here is derived from an EMBL/GenBank/DDBJ whole genome shotgun (WGS) entry which is preliminary data.</text>
</comment>
<evidence type="ECO:0000256" key="3">
    <source>
        <dbReference type="ARBA" id="ARBA00004123"/>
    </source>
</evidence>
<feature type="compositionally biased region" description="Basic and acidic residues" evidence="16">
    <location>
        <begin position="325"/>
        <end position="336"/>
    </location>
</feature>
<accession>A0A3M2SN09</accession>
<reference evidence="18 19" key="1">
    <citation type="submission" date="2017-06" db="EMBL/GenBank/DDBJ databases">
        <title>Comparative genomic analysis of Ambrosia Fusariam Clade fungi.</title>
        <authorList>
            <person name="Stajich J.E."/>
            <person name="Carrillo J."/>
            <person name="Kijimoto T."/>
            <person name="Eskalen A."/>
            <person name="O'Donnell K."/>
            <person name="Kasson M."/>
        </authorList>
    </citation>
    <scope>NUCLEOTIDE SEQUENCE [LARGE SCALE GENOMIC DNA]</scope>
    <source>
        <strain evidence="18">UCR3666</strain>
    </source>
</reference>
<dbReference type="GO" id="GO:1990481">
    <property type="term" value="P:mRNA pseudouridine synthesis"/>
    <property type="evidence" value="ECO:0007669"/>
    <property type="project" value="TreeGrafter"/>
</dbReference>
<comment type="function">
    <text evidence="10">Formation of pseudouridine at positions 27 and 28 in the anticodon stem and loop of transfer RNAs; at positions 34 and 36 of intron-containing precursor tRNA(Ile) and at position 35 in the intron-containing tRNA(Tyr). Catalyzes pseudouridylation at position 44 in U2 snRNA. Also catalyzes pseudouridylation of mRNAs.</text>
</comment>